<keyword evidence="2" id="KW-0378">Hydrolase</keyword>
<dbReference type="GO" id="GO:0046872">
    <property type="term" value="F:metal ion binding"/>
    <property type="evidence" value="ECO:0007669"/>
    <property type="project" value="UniProtKB-KW"/>
</dbReference>
<dbReference type="GO" id="GO:0016787">
    <property type="term" value="F:hydrolase activity"/>
    <property type="evidence" value="ECO:0007669"/>
    <property type="project" value="UniProtKB-KW"/>
</dbReference>
<dbReference type="OrthoDB" id="651281at2"/>
<dbReference type="PANTHER" id="PTHR42988:SF2">
    <property type="entry name" value="CYCLIC NUCLEOTIDE PHOSPHODIESTERASE CBUA0032-RELATED"/>
    <property type="match status" value="1"/>
</dbReference>
<organism evidence="8 9">
    <name type="scientific">Microvirga tunisiensis</name>
    <dbReference type="NCBI Taxonomy" id="2108360"/>
    <lineage>
        <taxon>Bacteria</taxon>
        <taxon>Pseudomonadati</taxon>
        <taxon>Pseudomonadota</taxon>
        <taxon>Alphaproteobacteria</taxon>
        <taxon>Hyphomicrobiales</taxon>
        <taxon>Methylobacteriaceae</taxon>
        <taxon>Microvirga</taxon>
    </lineage>
</organism>
<accession>A0A5N7MMZ9</accession>
<dbReference type="Pfam" id="PF00149">
    <property type="entry name" value="Metallophos"/>
    <property type="match status" value="1"/>
</dbReference>
<feature type="region of interest" description="Disordered" evidence="5">
    <location>
        <begin position="588"/>
        <end position="619"/>
    </location>
</feature>
<dbReference type="AlphaFoldDB" id="A0A5N7MMZ9"/>
<keyword evidence="3" id="KW-0408">Iron</keyword>
<keyword evidence="9" id="KW-1185">Reference proteome</keyword>
<protein>
    <submittedName>
        <fullName evidence="8">Metallophosphoesterase</fullName>
    </submittedName>
</protein>
<reference evidence="8 9" key="1">
    <citation type="journal article" date="2019" name="Syst. Appl. Microbiol.">
        <title>Microvirga tunisiensis sp. nov., a root nodule symbiotic bacterium isolated from Lupinus micranthus and L. luteus grown in Northern Tunisia.</title>
        <authorList>
            <person name="Msaddak A."/>
            <person name="Rejili M."/>
            <person name="Duran D."/>
            <person name="Mars M."/>
            <person name="Palacios J.M."/>
            <person name="Ruiz-Argueso T."/>
            <person name="Rey L."/>
            <person name="Imperial J."/>
        </authorList>
    </citation>
    <scope>NUCLEOTIDE SEQUENCE [LARGE SCALE GENOMIC DNA]</scope>
    <source>
        <strain evidence="8 9">Lmie10</strain>
    </source>
</reference>
<name>A0A5N7MMZ9_9HYPH</name>
<evidence type="ECO:0000256" key="4">
    <source>
        <dbReference type="ARBA" id="ARBA00025742"/>
    </source>
</evidence>
<evidence type="ECO:0000313" key="9">
    <source>
        <dbReference type="Proteomes" id="UP000403266"/>
    </source>
</evidence>
<feature type="transmembrane region" description="Helical" evidence="6">
    <location>
        <begin position="54"/>
        <end position="79"/>
    </location>
</feature>
<evidence type="ECO:0000259" key="7">
    <source>
        <dbReference type="Pfam" id="PF00149"/>
    </source>
</evidence>
<keyword evidence="6" id="KW-0472">Membrane</keyword>
<evidence type="ECO:0000256" key="6">
    <source>
        <dbReference type="SAM" id="Phobius"/>
    </source>
</evidence>
<keyword evidence="6" id="KW-0812">Transmembrane</keyword>
<proteinExistence type="inferred from homology"/>
<dbReference type="Proteomes" id="UP000403266">
    <property type="component" value="Unassembled WGS sequence"/>
</dbReference>
<keyword evidence="1" id="KW-0479">Metal-binding</keyword>
<comment type="similarity">
    <text evidence="4">Belongs to the cyclic nucleotide phosphodiesterase class-III family.</text>
</comment>
<feature type="transmembrane region" description="Helical" evidence="6">
    <location>
        <begin position="86"/>
        <end position="108"/>
    </location>
</feature>
<dbReference type="PANTHER" id="PTHR42988">
    <property type="entry name" value="PHOSPHOHYDROLASE"/>
    <property type="match status" value="1"/>
</dbReference>
<dbReference type="SUPFAM" id="SSF56300">
    <property type="entry name" value="Metallo-dependent phosphatases"/>
    <property type="match status" value="1"/>
</dbReference>
<evidence type="ECO:0000256" key="2">
    <source>
        <dbReference type="ARBA" id="ARBA00022801"/>
    </source>
</evidence>
<evidence type="ECO:0000256" key="5">
    <source>
        <dbReference type="SAM" id="MobiDB-lite"/>
    </source>
</evidence>
<feature type="domain" description="Calcineurin-like phosphoesterase" evidence="7">
    <location>
        <begin position="251"/>
        <end position="383"/>
    </location>
</feature>
<dbReference type="Gene3D" id="3.60.21.10">
    <property type="match status" value="2"/>
</dbReference>
<feature type="transmembrane region" description="Helical" evidence="6">
    <location>
        <begin position="157"/>
        <end position="185"/>
    </location>
</feature>
<evidence type="ECO:0000256" key="3">
    <source>
        <dbReference type="ARBA" id="ARBA00023004"/>
    </source>
</evidence>
<dbReference type="InterPro" id="IPR050884">
    <property type="entry name" value="CNP_phosphodiesterase-III"/>
</dbReference>
<dbReference type="InterPro" id="IPR029052">
    <property type="entry name" value="Metallo-depent_PP-like"/>
</dbReference>
<comment type="caution">
    <text evidence="8">The sequence shown here is derived from an EMBL/GenBank/DDBJ whole genome shotgun (WGS) entry which is preliminary data.</text>
</comment>
<gene>
    <name evidence="8" type="ORF">FS320_25415</name>
</gene>
<dbReference type="EMBL" id="VOSK01000142">
    <property type="protein sequence ID" value="MPR28395.1"/>
    <property type="molecule type" value="Genomic_DNA"/>
</dbReference>
<evidence type="ECO:0000256" key="1">
    <source>
        <dbReference type="ARBA" id="ARBA00022723"/>
    </source>
</evidence>
<sequence length="619" mass="67208">MQEPNPLPRMHLWKPMLIDPRLGDAEDDIASTKSRSLVAIGGRLLAEISLPKLAVAWFMLIGLPAILLGLAPLVILGWATTISGQVATALAGFWSLLIVAGLISLAWIGGKPVLRAAEQSFWSLNALAVQPVYALFREGLRHIIGKLAPNLRPRRHTHLYAVAAVGGGVLVSSLSFWFVVLAWPASRWVGEAGDILAPFQLIVPALANAVVIIGCYVTGAALIWALADGALGRPADLMAFADMPSEARTWRVAHLSDLHVVGERYGFRIESGRTGPQGNEKIHRVLDRLDAFHAQHPLDLVLITGDMTDAGRSGEWAEFMDTVAAHPGLAERLLILPGNHDVNVVDRANPARLELPTSPGKRLRQLRTLSAIEALHGDKVFCFDSDKGRLGPTLTERLAPHRDDIEAFADTGGIRQSLRLAQIWDDVFPMIVPPKTDDGIGVMLLNSNAEAHFSFTNALGIISALQAQDLMAAMERYPRAGWIVALHHHLVEYPTPAKAFSERIGTALINGSWFVRQLRPFADRLVVFHGHRHTEWIGQSGGVRIVSAASPVMNPAQNGSVSFLVHTLAVSGGELKLAAPERVEVKLPDERDLRLADPSPRADPVGSPTIGSLDPEHRR</sequence>
<evidence type="ECO:0000313" key="8">
    <source>
        <dbReference type="EMBL" id="MPR28395.1"/>
    </source>
</evidence>
<keyword evidence="6" id="KW-1133">Transmembrane helix</keyword>
<feature type="transmembrane region" description="Helical" evidence="6">
    <location>
        <begin position="205"/>
        <end position="227"/>
    </location>
</feature>
<dbReference type="InterPro" id="IPR004843">
    <property type="entry name" value="Calcineurin-like_PHP"/>
</dbReference>